<dbReference type="EMBL" id="FODS01000048">
    <property type="protein sequence ID" value="SEP23721.1"/>
    <property type="molecule type" value="Genomic_DNA"/>
</dbReference>
<dbReference type="RefSeq" id="WP_093120722.1">
    <property type="nucleotide sequence ID" value="NZ_FODS01000048.1"/>
</dbReference>
<reference evidence="2 3" key="1">
    <citation type="submission" date="2016-10" db="EMBL/GenBank/DDBJ databases">
        <authorList>
            <person name="de Groot N.N."/>
        </authorList>
    </citation>
    <scope>NUCLEOTIDE SEQUENCE [LARGE SCALE GENOMIC DNA]</scope>
    <source>
        <strain evidence="2 3">DSM 27842</strain>
    </source>
</reference>
<proteinExistence type="predicted"/>
<dbReference type="Proteomes" id="UP000198893">
    <property type="component" value="Unassembled WGS sequence"/>
</dbReference>
<evidence type="ECO:0000313" key="2">
    <source>
        <dbReference type="EMBL" id="SEP23721.1"/>
    </source>
</evidence>
<feature type="chain" id="PRO_5011463234" evidence="1">
    <location>
        <begin position="24"/>
        <end position="197"/>
    </location>
</feature>
<organism evidence="2 3">
    <name type="scientific">Salinihabitans flavidus</name>
    <dbReference type="NCBI Taxonomy" id="569882"/>
    <lineage>
        <taxon>Bacteria</taxon>
        <taxon>Pseudomonadati</taxon>
        <taxon>Pseudomonadota</taxon>
        <taxon>Alphaproteobacteria</taxon>
        <taxon>Rhodobacterales</taxon>
        <taxon>Roseobacteraceae</taxon>
        <taxon>Salinihabitans</taxon>
    </lineage>
</organism>
<keyword evidence="1" id="KW-0732">Signal</keyword>
<keyword evidence="3" id="KW-1185">Reference proteome</keyword>
<accession>A0A1H8W7W6</accession>
<feature type="signal peptide" evidence="1">
    <location>
        <begin position="1"/>
        <end position="23"/>
    </location>
</feature>
<name>A0A1H8W7W6_9RHOB</name>
<dbReference type="AlphaFoldDB" id="A0A1H8W7W6"/>
<evidence type="ECO:0000313" key="3">
    <source>
        <dbReference type="Proteomes" id="UP000198893"/>
    </source>
</evidence>
<sequence length="197" mass="19870">MLKKFTFSAAAIAAAGLAAPAMAQDATSQINVVVQPIAELTSTGVGEMIIDAPGNSFMGNPSSGGDDFSNVTTFELVTNFDVDGILFEFDEGVNAGEMALVGQTDGLILTGVPQAAPTDIIGGGTVHGASAAGELLVTNNDRDDPDQPFGPGTHEIGIGVSTNWTRIIDSVGGSLTGDVATPDTYVANVDATIVGTP</sequence>
<gene>
    <name evidence="2" type="ORF">SAMN04490248_1484</name>
</gene>
<dbReference type="STRING" id="569882.SAMN04490248_1484"/>
<protein>
    <submittedName>
        <fullName evidence="2">Uncharacterized protein</fullName>
    </submittedName>
</protein>
<evidence type="ECO:0000256" key="1">
    <source>
        <dbReference type="SAM" id="SignalP"/>
    </source>
</evidence>